<evidence type="ECO:0000313" key="16">
    <source>
        <dbReference type="EMBL" id="MDQ0315609.1"/>
    </source>
</evidence>
<evidence type="ECO:0000256" key="10">
    <source>
        <dbReference type="ARBA" id="ARBA00023204"/>
    </source>
</evidence>
<keyword evidence="4 13" id="KW-0863">Zinc-finger</keyword>
<feature type="binding site" evidence="11">
    <location>
        <begin position="97"/>
        <end position="104"/>
    </location>
    <ligand>
        <name>ATP</name>
        <dbReference type="ChEBI" id="CHEBI:30616"/>
    </ligand>
</feature>
<proteinExistence type="inferred from homology"/>
<dbReference type="GO" id="GO:0003684">
    <property type="term" value="F:damaged DNA binding"/>
    <property type="evidence" value="ECO:0007669"/>
    <property type="project" value="InterPro"/>
</dbReference>
<name>A0AAE3VN53_9HYPH</name>
<evidence type="ECO:0000256" key="14">
    <source>
        <dbReference type="SAM" id="MobiDB-lite"/>
    </source>
</evidence>
<dbReference type="Proteomes" id="UP001229244">
    <property type="component" value="Unassembled WGS sequence"/>
</dbReference>
<evidence type="ECO:0000256" key="3">
    <source>
        <dbReference type="ARBA" id="ARBA00022763"/>
    </source>
</evidence>
<dbReference type="Pfam" id="PF13541">
    <property type="entry name" value="ChlI"/>
    <property type="match status" value="1"/>
</dbReference>
<dbReference type="InterPro" id="IPR027417">
    <property type="entry name" value="P-loop_NTPase"/>
</dbReference>
<dbReference type="RefSeq" id="WP_306885437.1">
    <property type="nucleotide sequence ID" value="NZ_JAUSUL010000002.1"/>
</dbReference>
<feature type="region of interest" description="Disordered" evidence="14">
    <location>
        <begin position="463"/>
        <end position="493"/>
    </location>
</feature>
<dbReference type="HAMAP" id="MF_01498">
    <property type="entry name" value="RadA_bact"/>
    <property type="match status" value="1"/>
</dbReference>
<keyword evidence="8 11" id="KW-0346">Stress response</keyword>
<keyword evidence="6 13" id="KW-0862">Zinc</keyword>
<organism evidence="16 17">
    <name type="scientific">Amorphus orientalis</name>
    <dbReference type="NCBI Taxonomy" id="649198"/>
    <lineage>
        <taxon>Bacteria</taxon>
        <taxon>Pseudomonadati</taxon>
        <taxon>Pseudomonadota</taxon>
        <taxon>Alphaproteobacteria</taxon>
        <taxon>Hyphomicrobiales</taxon>
        <taxon>Amorphaceae</taxon>
        <taxon>Amorphus</taxon>
    </lineage>
</organism>
<dbReference type="SUPFAM" id="SSF52540">
    <property type="entry name" value="P-loop containing nucleoside triphosphate hydrolases"/>
    <property type="match status" value="1"/>
</dbReference>
<keyword evidence="3 11" id="KW-0227">DNA damage</keyword>
<sequence length="493" mass="50681">MAKRAPRFVCQECGAVTGRWAGKCDACGAWNSIVEEVGADPILAGTGKAPSVKGRRVQLQSLAGSDDEPPRLETGIGELDRVTGGGFVPGSVLLVGGDPGIGKSTLLLQAAARVAMGGDPVVYISGEEAIAQVRLRADRLSVTAAPVALAAETSVEDILATLSSGPRPALVIIDSIQTLYTSIAEAAPGTVSQVRASAQALIRYAKTSGATVVLVGHVTKDGQLAGPRVVEHMVDAVITFEGDGSHSFRLLRATKNRFGPTDEIGVFEMTGSGLKEVDNPSQLFLGERDTASPGAAVFAGMEGTRPLLVEIQALVAPSSLGTPRRAVVGWDSNRLAMVIAVLEARCGVRLAGSDVYLAVAGGLRITEPAADLAVAAALVSSLAGLALPSDCVYFGEVSLSGRVRSVAHAAGRLKEAEKLGFGQAVVPEAVTADSPKGLRTVAIGGLNDLLGRVFEGADLDRLRGAADDTDSSPPAGRSSDPEGRRASRHGSMR</sequence>
<feature type="domain" description="RecA family profile 1" evidence="15">
    <location>
        <begin position="68"/>
        <end position="218"/>
    </location>
</feature>
<dbReference type="InterPro" id="IPR020568">
    <property type="entry name" value="Ribosomal_Su5_D2-typ_SF"/>
</dbReference>
<keyword evidence="9 11" id="KW-0238">DNA-binding</keyword>
<dbReference type="GO" id="GO:0140664">
    <property type="term" value="F:ATP-dependent DNA damage sensor activity"/>
    <property type="evidence" value="ECO:0007669"/>
    <property type="project" value="InterPro"/>
</dbReference>
<feature type="region of interest" description="Lon-protease-like" evidence="11">
    <location>
        <begin position="354"/>
        <end position="493"/>
    </location>
</feature>
<dbReference type="PRINTS" id="PR01874">
    <property type="entry name" value="DNAREPAIRADA"/>
</dbReference>
<evidence type="ECO:0000256" key="13">
    <source>
        <dbReference type="RuleBase" id="RU003555"/>
    </source>
</evidence>
<comment type="function">
    <text evidence="13">DNA-dependent ATPase involved in processing of recombination intermediates, plays a role in repairing DNA breaks. Stimulates the branch migration of RecA-mediated strand transfer reactions, allowing the 3' invading strand to extend heteroduplex DNA faster. Binds ssDNA in the presence of ADP but not other nucleotides, has ATPase activity that is stimulated by ssDNA and various branched DNA structures, but inhibited by SSB. Does not have RecA's homology-searching function.</text>
</comment>
<evidence type="ECO:0000256" key="9">
    <source>
        <dbReference type="ARBA" id="ARBA00023125"/>
    </source>
</evidence>
<dbReference type="InterPro" id="IPR041166">
    <property type="entry name" value="Rubredoxin_2"/>
</dbReference>
<reference evidence="16" key="1">
    <citation type="submission" date="2023-07" db="EMBL/GenBank/DDBJ databases">
        <title>Genomic Encyclopedia of Type Strains, Phase IV (KMG-IV): sequencing the most valuable type-strain genomes for metagenomic binning, comparative biology and taxonomic classification.</title>
        <authorList>
            <person name="Goeker M."/>
        </authorList>
    </citation>
    <scope>NUCLEOTIDE SEQUENCE</scope>
    <source>
        <strain evidence="16">DSM 21202</strain>
    </source>
</reference>
<gene>
    <name evidence="11" type="primary">radA</name>
    <name evidence="16" type="ORF">J2S73_002066</name>
</gene>
<evidence type="ECO:0000256" key="12">
    <source>
        <dbReference type="NCBIfam" id="TIGR00416"/>
    </source>
</evidence>
<dbReference type="SUPFAM" id="SSF54211">
    <property type="entry name" value="Ribosomal protein S5 domain 2-like"/>
    <property type="match status" value="1"/>
</dbReference>
<dbReference type="PROSITE" id="PS50162">
    <property type="entry name" value="RECA_2"/>
    <property type="match status" value="1"/>
</dbReference>
<evidence type="ECO:0000256" key="2">
    <source>
        <dbReference type="ARBA" id="ARBA00022741"/>
    </source>
</evidence>
<comment type="caution">
    <text evidence="16">The sequence shown here is derived from an EMBL/GenBank/DDBJ whole genome shotgun (WGS) entry which is preliminary data.</text>
</comment>
<evidence type="ECO:0000313" key="17">
    <source>
        <dbReference type="Proteomes" id="UP001229244"/>
    </source>
</evidence>
<dbReference type="EMBL" id="JAUSUL010000002">
    <property type="protein sequence ID" value="MDQ0315609.1"/>
    <property type="molecule type" value="Genomic_DNA"/>
</dbReference>
<keyword evidence="5" id="KW-0378">Hydrolase</keyword>
<evidence type="ECO:0000256" key="1">
    <source>
        <dbReference type="ARBA" id="ARBA00022723"/>
    </source>
</evidence>
<dbReference type="Pfam" id="PF13481">
    <property type="entry name" value="AAA_25"/>
    <property type="match status" value="1"/>
</dbReference>
<accession>A0AAE3VN53</accession>
<dbReference type="PANTHER" id="PTHR32472">
    <property type="entry name" value="DNA REPAIR PROTEIN RADA"/>
    <property type="match status" value="1"/>
</dbReference>
<keyword evidence="2 11" id="KW-0547">Nucleotide-binding</keyword>
<dbReference type="Gene3D" id="3.40.50.300">
    <property type="entry name" value="P-loop containing nucleotide triphosphate hydrolases"/>
    <property type="match status" value="1"/>
</dbReference>
<comment type="domain">
    <text evidence="11">The middle region has homology to RecA with ATPase motifs including the RadA KNRFG motif, while the C-terminus is homologous to Lon protease.</text>
</comment>
<dbReference type="InterPro" id="IPR004504">
    <property type="entry name" value="DNA_repair_RadA"/>
</dbReference>
<dbReference type="PANTHER" id="PTHR32472:SF10">
    <property type="entry name" value="DNA REPAIR PROTEIN RADA-LIKE PROTEIN"/>
    <property type="match status" value="1"/>
</dbReference>
<dbReference type="Gene3D" id="3.30.230.10">
    <property type="match status" value="1"/>
</dbReference>
<dbReference type="GO" id="GO:0005829">
    <property type="term" value="C:cytosol"/>
    <property type="evidence" value="ECO:0007669"/>
    <property type="project" value="TreeGrafter"/>
</dbReference>
<evidence type="ECO:0000256" key="8">
    <source>
        <dbReference type="ARBA" id="ARBA00023016"/>
    </source>
</evidence>
<protein>
    <recommendedName>
        <fullName evidence="11 12">DNA repair protein RadA</fullName>
    </recommendedName>
</protein>
<dbReference type="GO" id="GO:0008270">
    <property type="term" value="F:zinc ion binding"/>
    <property type="evidence" value="ECO:0007669"/>
    <property type="project" value="UniProtKB-KW"/>
</dbReference>
<dbReference type="GO" id="GO:0005524">
    <property type="term" value="F:ATP binding"/>
    <property type="evidence" value="ECO:0007669"/>
    <property type="project" value="UniProtKB-UniRule"/>
</dbReference>
<comment type="similarity">
    <text evidence="11 13">Belongs to the RecA family. RadA subfamily.</text>
</comment>
<dbReference type="SMART" id="SM00382">
    <property type="entry name" value="AAA"/>
    <property type="match status" value="1"/>
</dbReference>
<keyword evidence="10 11" id="KW-0234">DNA repair</keyword>
<dbReference type="CDD" id="cd01121">
    <property type="entry name" value="RadA_SMS_N"/>
    <property type="match status" value="1"/>
</dbReference>
<evidence type="ECO:0000256" key="5">
    <source>
        <dbReference type="ARBA" id="ARBA00022801"/>
    </source>
</evidence>
<keyword evidence="7 11" id="KW-0067">ATP-binding</keyword>
<dbReference type="NCBIfam" id="TIGR00416">
    <property type="entry name" value="sms"/>
    <property type="match status" value="1"/>
</dbReference>
<dbReference type="InterPro" id="IPR020588">
    <property type="entry name" value="RecA_ATP-bd"/>
</dbReference>
<dbReference type="AlphaFoldDB" id="A0AAE3VN53"/>
<dbReference type="InterPro" id="IPR003593">
    <property type="entry name" value="AAA+_ATPase"/>
</dbReference>
<comment type="function">
    <text evidence="11">Plays a role in repairing double-strand DNA breaks, probably involving stabilizing or processing branched DNA or blocked replication forks.</text>
</comment>
<dbReference type="InterPro" id="IPR014721">
    <property type="entry name" value="Ribsml_uS5_D2-typ_fold_subgr"/>
</dbReference>
<dbReference type="FunFam" id="3.40.50.300:FF:000050">
    <property type="entry name" value="DNA repair protein RadA"/>
    <property type="match status" value="1"/>
</dbReference>
<keyword evidence="17" id="KW-1185">Reference proteome</keyword>
<evidence type="ECO:0000256" key="4">
    <source>
        <dbReference type="ARBA" id="ARBA00022771"/>
    </source>
</evidence>
<evidence type="ECO:0000256" key="11">
    <source>
        <dbReference type="HAMAP-Rule" id="MF_01498"/>
    </source>
</evidence>
<keyword evidence="1 11" id="KW-0479">Metal-binding</keyword>
<evidence type="ECO:0000256" key="6">
    <source>
        <dbReference type="ARBA" id="ARBA00022833"/>
    </source>
</evidence>
<dbReference type="Pfam" id="PF18073">
    <property type="entry name" value="Zn_ribbon_LapB"/>
    <property type="match status" value="1"/>
</dbReference>
<evidence type="ECO:0000256" key="7">
    <source>
        <dbReference type="ARBA" id="ARBA00022840"/>
    </source>
</evidence>
<dbReference type="GO" id="GO:0016787">
    <property type="term" value="F:hydrolase activity"/>
    <property type="evidence" value="ECO:0007669"/>
    <property type="project" value="UniProtKB-KW"/>
</dbReference>
<feature type="short sequence motif" description="RadA KNRFG motif" evidence="11">
    <location>
        <begin position="255"/>
        <end position="259"/>
    </location>
</feature>
<evidence type="ECO:0000259" key="15">
    <source>
        <dbReference type="PROSITE" id="PS50162"/>
    </source>
</evidence>
<dbReference type="GO" id="GO:0000725">
    <property type="term" value="P:recombinational repair"/>
    <property type="evidence" value="ECO:0007669"/>
    <property type="project" value="UniProtKB-UniRule"/>
</dbReference>